<dbReference type="PANTHER" id="PTHR30330">
    <property type="entry name" value="AGSS FAMILY TRANSPORTER, SODIUM-ALANINE"/>
    <property type="match status" value="1"/>
</dbReference>
<keyword evidence="10" id="KW-1185">Reference proteome</keyword>
<feature type="transmembrane region" description="Helical" evidence="8">
    <location>
        <begin position="375"/>
        <end position="398"/>
    </location>
</feature>
<dbReference type="KEGG" id="hhg:XM38_006280"/>
<keyword evidence="7 8" id="KW-0472">Membrane</keyword>
<evidence type="ECO:0000256" key="1">
    <source>
        <dbReference type="ARBA" id="ARBA00004651"/>
    </source>
</evidence>
<sequence>MSISGLWNTVLEGFDQGFSWGIRVLEATLFFDIGGLPLVILWLLAGALFFTLRMGFINVRGFCHAIRVVRGVYDTPDEPGEVTHEQAVSTALSATVGLGNIAGVAIAIQLGGPGAVLWMSLAGFLGMSSKFVECTLGQKYRIIHDDGTVSGGPMHYLSQGLAKVGLEPLGQALAALFAGFCALAALGGSNMFQANQSYAAVAYLFPGLAEYRGLYGLALALLVGVVILGGIRRIGAVAGTVVPVMAGGYMVSALWVICSHATAIPGAFGTIWQEAFHPHAVEGGVLGVLVQGIRRGVFSNEAGVGSASIAHSATKTDEPVREGIVASIEPFLDTVVICNVTALVCIITGVYQQTAGEQLSGVALTAAAFGSELSWFPSLLAVAVCLFAFSTMISWSYYGERCWTYLWGRGASLVYKLLFVLCVFVGTVTNLRSVLVFSDMMMFAMAFPNILGGVLLSGQVATDLQDYWQRLKSGNMPVAADLPVSPTPMKEAEEEKVHS</sequence>
<proteinExistence type="inferred from homology"/>
<evidence type="ECO:0000313" key="10">
    <source>
        <dbReference type="Proteomes" id="UP000191901"/>
    </source>
</evidence>
<dbReference type="Gene3D" id="1.20.1740.10">
    <property type="entry name" value="Amino acid/polyamine transporter I"/>
    <property type="match status" value="1"/>
</dbReference>
<evidence type="ECO:0000256" key="6">
    <source>
        <dbReference type="ARBA" id="ARBA00022989"/>
    </source>
</evidence>
<dbReference type="RefSeq" id="WP_225889169.1">
    <property type="nucleotide sequence ID" value="NZ_CP021983.2"/>
</dbReference>
<accession>A0A1Z3HHA7</accession>
<evidence type="ECO:0000256" key="2">
    <source>
        <dbReference type="ARBA" id="ARBA00009261"/>
    </source>
</evidence>
<keyword evidence="4 8" id="KW-1003">Cell membrane</keyword>
<feature type="transmembrane region" description="Helical" evidence="8">
    <location>
        <begin position="29"/>
        <end position="52"/>
    </location>
</feature>
<dbReference type="AlphaFoldDB" id="A0A1Z3HHA7"/>
<comment type="subcellular location">
    <subcellularLocation>
        <location evidence="1 8">Cell membrane</location>
        <topology evidence="1 8">Multi-pass membrane protein</topology>
    </subcellularLocation>
</comment>
<protein>
    <submittedName>
        <fullName evidence="9">Transporter</fullName>
    </submittedName>
</protein>
<keyword evidence="8" id="KW-0769">Symport</keyword>
<dbReference type="STRING" id="1641165.XM38_11430"/>
<feature type="transmembrane region" description="Helical" evidence="8">
    <location>
        <begin position="212"/>
        <end position="229"/>
    </location>
</feature>
<keyword evidence="3 8" id="KW-0813">Transport</keyword>
<dbReference type="Pfam" id="PF01235">
    <property type="entry name" value="Na_Ala_symp"/>
    <property type="match status" value="1"/>
</dbReference>
<dbReference type="EMBL" id="CP021983">
    <property type="protein sequence ID" value="ASC69699.1"/>
    <property type="molecule type" value="Genomic_DNA"/>
</dbReference>
<evidence type="ECO:0000313" key="9">
    <source>
        <dbReference type="EMBL" id="ASC69699.1"/>
    </source>
</evidence>
<evidence type="ECO:0000256" key="5">
    <source>
        <dbReference type="ARBA" id="ARBA00022692"/>
    </source>
</evidence>
<evidence type="ECO:0000256" key="8">
    <source>
        <dbReference type="RuleBase" id="RU363064"/>
    </source>
</evidence>
<feature type="transmembrane region" description="Helical" evidence="8">
    <location>
        <begin position="236"/>
        <end position="257"/>
    </location>
</feature>
<dbReference type="NCBIfam" id="TIGR00835">
    <property type="entry name" value="agcS"/>
    <property type="match status" value="1"/>
</dbReference>
<dbReference type="InterPro" id="IPR001463">
    <property type="entry name" value="Na/Ala_symport"/>
</dbReference>
<feature type="transmembrane region" description="Helical" evidence="8">
    <location>
        <begin position="172"/>
        <end position="192"/>
    </location>
</feature>
<evidence type="ECO:0000256" key="7">
    <source>
        <dbReference type="ARBA" id="ARBA00023136"/>
    </source>
</evidence>
<dbReference type="GO" id="GO:0005283">
    <property type="term" value="F:amino acid:sodium symporter activity"/>
    <property type="evidence" value="ECO:0007669"/>
    <property type="project" value="InterPro"/>
</dbReference>
<evidence type="ECO:0000256" key="3">
    <source>
        <dbReference type="ARBA" id="ARBA00022448"/>
    </source>
</evidence>
<feature type="transmembrane region" description="Helical" evidence="8">
    <location>
        <begin position="440"/>
        <end position="462"/>
    </location>
</feature>
<dbReference type="Proteomes" id="UP000191901">
    <property type="component" value="Chromosome"/>
</dbReference>
<dbReference type="PANTHER" id="PTHR30330:SF3">
    <property type="entry name" value="TRANSCRIPTIONAL REGULATOR, LRP FAMILY"/>
    <property type="match status" value="1"/>
</dbReference>
<organism evidence="9 10">
    <name type="scientific">Halomicronema hongdechloris C2206</name>
    <dbReference type="NCBI Taxonomy" id="1641165"/>
    <lineage>
        <taxon>Bacteria</taxon>
        <taxon>Bacillati</taxon>
        <taxon>Cyanobacteriota</taxon>
        <taxon>Cyanophyceae</taxon>
        <taxon>Nodosilineales</taxon>
        <taxon>Nodosilineaceae</taxon>
        <taxon>Halomicronema</taxon>
    </lineage>
</organism>
<reference evidence="9 10" key="1">
    <citation type="journal article" date="2016" name="Biochim. Biophys. Acta">
        <title>Characterization of red-shifted phycobilisomes isolated from the chlorophyll f-containing cyanobacterium Halomicronema hongdechloris.</title>
        <authorList>
            <person name="Li Y."/>
            <person name="Lin Y."/>
            <person name="Garvey C.J."/>
            <person name="Birch D."/>
            <person name="Corkery R.W."/>
            <person name="Loughlin P.C."/>
            <person name="Scheer H."/>
            <person name="Willows R.D."/>
            <person name="Chen M."/>
        </authorList>
    </citation>
    <scope>NUCLEOTIDE SEQUENCE [LARGE SCALE GENOMIC DNA]</scope>
    <source>
        <strain evidence="9 10">C2206</strain>
    </source>
</reference>
<evidence type="ECO:0000256" key="4">
    <source>
        <dbReference type="ARBA" id="ARBA00022475"/>
    </source>
</evidence>
<gene>
    <name evidence="9" type="ORF">XM38_006280</name>
</gene>
<comment type="caution">
    <text evidence="8">Lacks conserved residue(s) required for the propagation of feature annotation.</text>
</comment>
<dbReference type="GO" id="GO:0005886">
    <property type="term" value="C:plasma membrane"/>
    <property type="evidence" value="ECO:0007669"/>
    <property type="project" value="UniProtKB-SubCell"/>
</dbReference>
<dbReference type="PRINTS" id="PR00175">
    <property type="entry name" value="NAALASMPORT"/>
</dbReference>
<comment type="similarity">
    <text evidence="2 8">Belongs to the alanine or glycine:cation symporter (AGCS) (TC 2.A.25) family.</text>
</comment>
<keyword evidence="6 8" id="KW-1133">Transmembrane helix</keyword>
<name>A0A1Z3HHA7_9CYAN</name>
<feature type="transmembrane region" description="Helical" evidence="8">
    <location>
        <begin position="410"/>
        <end position="428"/>
    </location>
</feature>
<keyword evidence="5 8" id="KW-0812">Transmembrane</keyword>